<feature type="region of interest" description="Disordered" evidence="1">
    <location>
        <begin position="61"/>
        <end position="109"/>
    </location>
</feature>
<dbReference type="HOGENOM" id="CLU_2184152_0_0_1"/>
<accession>A0A067TBH3</accession>
<organism evidence="2 3">
    <name type="scientific">Galerina marginata (strain CBS 339.88)</name>
    <dbReference type="NCBI Taxonomy" id="685588"/>
    <lineage>
        <taxon>Eukaryota</taxon>
        <taxon>Fungi</taxon>
        <taxon>Dikarya</taxon>
        <taxon>Basidiomycota</taxon>
        <taxon>Agaricomycotina</taxon>
        <taxon>Agaricomycetes</taxon>
        <taxon>Agaricomycetidae</taxon>
        <taxon>Agaricales</taxon>
        <taxon>Agaricineae</taxon>
        <taxon>Strophariaceae</taxon>
        <taxon>Galerina</taxon>
    </lineage>
</organism>
<feature type="compositionally biased region" description="Basic and acidic residues" evidence="1">
    <location>
        <begin position="90"/>
        <end position="109"/>
    </location>
</feature>
<feature type="region of interest" description="Disordered" evidence="1">
    <location>
        <begin position="25"/>
        <end position="44"/>
    </location>
</feature>
<dbReference type="Proteomes" id="UP000027222">
    <property type="component" value="Unassembled WGS sequence"/>
</dbReference>
<dbReference type="EMBL" id="KL142377">
    <property type="protein sequence ID" value="KDR77254.1"/>
    <property type="molecule type" value="Genomic_DNA"/>
</dbReference>
<feature type="compositionally biased region" description="Basic and acidic residues" evidence="1">
    <location>
        <begin position="61"/>
        <end position="79"/>
    </location>
</feature>
<keyword evidence="3" id="KW-1185">Reference proteome</keyword>
<dbReference type="AlphaFoldDB" id="A0A067TBH3"/>
<sequence length="109" mass="12288">MQNRGSSKIEKEIAEAKLDVILKSKEKPPHNRRHRIASLETEGSGSSNIFNDDITFEKYEMGNDGKKEKGSKARNDDVASVKFNHKARGSAKEKIENEAGKDQMDNIHF</sequence>
<evidence type="ECO:0000256" key="1">
    <source>
        <dbReference type="SAM" id="MobiDB-lite"/>
    </source>
</evidence>
<name>A0A067TBH3_GALM3</name>
<dbReference type="OrthoDB" id="3012858at2759"/>
<gene>
    <name evidence="2" type="ORF">GALMADRAFT_246558</name>
</gene>
<evidence type="ECO:0000313" key="2">
    <source>
        <dbReference type="EMBL" id="KDR77254.1"/>
    </source>
</evidence>
<evidence type="ECO:0000313" key="3">
    <source>
        <dbReference type="Proteomes" id="UP000027222"/>
    </source>
</evidence>
<proteinExistence type="predicted"/>
<reference evidence="3" key="1">
    <citation type="journal article" date="2014" name="Proc. Natl. Acad. Sci. U.S.A.">
        <title>Extensive sampling of basidiomycete genomes demonstrates inadequacy of the white-rot/brown-rot paradigm for wood decay fungi.</title>
        <authorList>
            <person name="Riley R."/>
            <person name="Salamov A.A."/>
            <person name="Brown D.W."/>
            <person name="Nagy L.G."/>
            <person name="Floudas D."/>
            <person name="Held B.W."/>
            <person name="Levasseur A."/>
            <person name="Lombard V."/>
            <person name="Morin E."/>
            <person name="Otillar R."/>
            <person name="Lindquist E.A."/>
            <person name="Sun H."/>
            <person name="LaButti K.M."/>
            <person name="Schmutz J."/>
            <person name="Jabbour D."/>
            <person name="Luo H."/>
            <person name="Baker S.E."/>
            <person name="Pisabarro A.G."/>
            <person name="Walton J.D."/>
            <person name="Blanchette R.A."/>
            <person name="Henrissat B."/>
            <person name="Martin F."/>
            <person name="Cullen D."/>
            <person name="Hibbett D.S."/>
            <person name="Grigoriev I.V."/>
        </authorList>
    </citation>
    <scope>NUCLEOTIDE SEQUENCE [LARGE SCALE GENOMIC DNA]</scope>
    <source>
        <strain evidence="3">CBS 339.88</strain>
    </source>
</reference>
<protein>
    <submittedName>
        <fullName evidence="2">Uncharacterized protein</fullName>
    </submittedName>
</protein>